<dbReference type="Gene3D" id="2.115.10.20">
    <property type="entry name" value="Glycosyl hydrolase domain, family 43"/>
    <property type="match status" value="1"/>
</dbReference>
<evidence type="ECO:0000256" key="6">
    <source>
        <dbReference type="RuleBase" id="RU361187"/>
    </source>
</evidence>
<dbReference type="SUPFAM" id="SSF75005">
    <property type="entry name" value="Arabinanase/levansucrase/invertase"/>
    <property type="match status" value="1"/>
</dbReference>
<dbReference type="OrthoDB" id="1016412at2"/>
<keyword evidence="3 6" id="KW-0378">Hydrolase</keyword>
<keyword evidence="4 6" id="KW-0326">Glycosidase</keyword>
<comment type="similarity">
    <text evidence="2 6">Belongs to the glycosyl hydrolase 43 family.</text>
</comment>
<dbReference type="Proteomes" id="UP000057981">
    <property type="component" value="Chromosome"/>
</dbReference>
<reference evidence="7 8" key="1">
    <citation type="submission" date="2015-10" db="EMBL/GenBank/DDBJ databases">
        <authorList>
            <person name="Gilbert D.G."/>
        </authorList>
    </citation>
    <scope>NUCLEOTIDE SEQUENCE [LARGE SCALE GENOMIC DNA]</scope>
    <source>
        <strain evidence="8">HZ-22</strain>
    </source>
</reference>
<evidence type="ECO:0000313" key="8">
    <source>
        <dbReference type="Proteomes" id="UP000057981"/>
    </source>
</evidence>
<protein>
    <submittedName>
        <fullName evidence="7">Xylosidase</fullName>
    </submittedName>
</protein>
<accession>A0A0P0CQT4</accession>
<dbReference type="InterPro" id="IPR050727">
    <property type="entry name" value="GH43_arabinanases"/>
</dbReference>
<evidence type="ECO:0000256" key="2">
    <source>
        <dbReference type="ARBA" id="ARBA00009865"/>
    </source>
</evidence>
<dbReference type="PATRIC" id="fig|1736674.3.peg.1984"/>
<dbReference type="STRING" id="1736674.APS56_09700"/>
<sequence>MQKVKTFSGILRFIFSIFLLVTFKIEAQKIEKVTITYSKVTGIGEEEGVTRRDPSDVIKVNDLYYVWYSKGPLKTGYDATVWYATSRDGYHWTEKGMALSKGKQGSWEAGSVFTPNIMVAEGKYWLFYTGTSKNYGKGFDPDSKIGIAVSDSPDGPWERLPSNPILTNSANKEDFDSHLIDDACLIARNNQYWLYYKGRKLGETPHHTKMGVAISNKPEGPYVKYKGNPVIQGNHAILAWPQGKGVAAMIGVTGPPELVRSVLYSDDGYHFKKTHDVENGPDAGGGFRWNHFSDDGKAARINWGLEIESTETSLPFLHRYDVNWLE</sequence>
<dbReference type="Pfam" id="PF04616">
    <property type="entry name" value="Glyco_hydro_43"/>
    <property type="match status" value="1"/>
</dbReference>
<gene>
    <name evidence="7" type="ORF">APS56_09700</name>
</gene>
<dbReference type="GO" id="GO:0004553">
    <property type="term" value="F:hydrolase activity, hydrolyzing O-glycosyl compounds"/>
    <property type="evidence" value="ECO:0007669"/>
    <property type="project" value="InterPro"/>
</dbReference>
<feature type="site" description="Important for catalytic activity, responsible for pKa modulation of the active site Glu and correct orientation of both the proton donor and substrate" evidence="5">
    <location>
        <position position="181"/>
    </location>
</feature>
<evidence type="ECO:0000256" key="4">
    <source>
        <dbReference type="ARBA" id="ARBA00023295"/>
    </source>
</evidence>
<name>A0A0P0CQT4_9FLAO</name>
<dbReference type="EMBL" id="CP012898">
    <property type="protein sequence ID" value="ALJ06811.1"/>
    <property type="molecule type" value="Genomic_DNA"/>
</dbReference>
<evidence type="ECO:0000256" key="1">
    <source>
        <dbReference type="ARBA" id="ARBA00004834"/>
    </source>
</evidence>
<evidence type="ECO:0000313" key="7">
    <source>
        <dbReference type="EMBL" id="ALJ06811.1"/>
    </source>
</evidence>
<dbReference type="KEGG" id="ahz:APS56_09700"/>
<keyword evidence="8" id="KW-1185">Reference proteome</keyword>
<proteinExistence type="inferred from homology"/>
<comment type="pathway">
    <text evidence="1">Glycan metabolism; L-arabinan degradation.</text>
</comment>
<organism evidence="7 8">
    <name type="scientific">Pseudalgibacter alginicilyticus</name>
    <dbReference type="NCBI Taxonomy" id="1736674"/>
    <lineage>
        <taxon>Bacteria</taxon>
        <taxon>Pseudomonadati</taxon>
        <taxon>Bacteroidota</taxon>
        <taxon>Flavobacteriia</taxon>
        <taxon>Flavobacteriales</taxon>
        <taxon>Flavobacteriaceae</taxon>
        <taxon>Pseudalgibacter</taxon>
    </lineage>
</organism>
<evidence type="ECO:0000256" key="3">
    <source>
        <dbReference type="ARBA" id="ARBA00022801"/>
    </source>
</evidence>
<dbReference type="InterPro" id="IPR006710">
    <property type="entry name" value="Glyco_hydro_43"/>
</dbReference>
<dbReference type="AlphaFoldDB" id="A0A0P0CQT4"/>
<dbReference type="GO" id="GO:0005975">
    <property type="term" value="P:carbohydrate metabolic process"/>
    <property type="evidence" value="ECO:0007669"/>
    <property type="project" value="InterPro"/>
</dbReference>
<dbReference type="InterPro" id="IPR023296">
    <property type="entry name" value="Glyco_hydro_beta-prop_sf"/>
</dbReference>
<dbReference type="PANTHER" id="PTHR43301">
    <property type="entry name" value="ARABINAN ENDO-1,5-ALPHA-L-ARABINOSIDASE"/>
    <property type="match status" value="1"/>
</dbReference>
<dbReference type="PANTHER" id="PTHR43301:SF3">
    <property type="entry name" value="ARABINAN ENDO-1,5-ALPHA-L-ARABINOSIDASE A-RELATED"/>
    <property type="match status" value="1"/>
</dbReference>
<evidence type="ECO:0000256" key="5">
    <source>
        <dbReference type="PIRSR" id="PIRSR606710-2"/>
    </source>
</evidence>